<evidence type="ECO:0000313" key="3">
    <source>
        <dbReference type="Proteomes" id="UP000319852"/>
    </source>
</evidence>
<protein>
    <submittedName>
        <fullName evidence="2">Uncharacterized protein</fullName>
    </submittedName>
</protein>
<accession>A0A517MYT4</accession>
<reference evidence="2 3" key="1">
    <citation type="submission" date="2019-02" db="EMBL/GenBank/DDBJ databases">
        <title>Deep-cultivation of Planctomycetes and their phenomic and genomic characterization uncovers novel biology.</title>
        <authorList>
            <person name="Wiegand S."/>
            <person name="Jogler M."/>
            <person name="Boedeker C."/>
            <person name="Pinto D."/>
            <person name="Vollmers J."/>
            <person name="Rivas-Marin E."/>
            <person name="Kohn T."/>
            <person name="Peeters S.H."/>
            <person name="Heuer A."/>
            <person name="Rast P."/>
            <person name="Oberbeckmann S."/>
            <person name="Bunk B."/>
            <person name="Jeske O."/>
            <person name="Meyerdierks A."/>
            <person name="Storesund J.E."/>
            <person name="Kallscheuer N."/>
            <person name="Luecker S."/>
            <person name="Lage O.M."/>
            <person name="Pohl T."/>
            <person name="Merkel B.J."/>
            <person name="Hornburger P."/>
            <person name="Mueller R.-W."/>
            <person name="Bruemmer F."/>
            <person name="Labrenz M."/>
            <person name="Spormann A.M."/>
            <person name="Op den Camp H."/>
            <person name="Overmann J."/>
            <person name="Amann R."/>
            <person name="Jetten M.S.M."/>
            <person name="Mascher T."/>
            <person name="Medema M.H."/>
            <person name="Devos D.P."/>
            <person name="Kaster A.-K."/>
            <person name="Ovreas L."/>
            <person name="Rohde M."/>
            <person name="Galperin M.Y."/>
            <person name="Jogler C."/>
        </authorList>
    </citation>
    <scope>NUCLEOTIDE SEQUENCE [LARGE SCALE GENOMIC DNA]</scope>
    <source>
        <strain evidence="2 3">HG15A2</strain>
    </source>
</reference>
<organism evidence="2 3">
    <name type="scientific">Adhaeretor mobilis</name>
    <dbReference type="NCBI Taxonomy" id="1930276"/>
    <lineage>
        <taxon>Bacteria</taxon>
        <taxon>Pseudomonadati</taxon>
        <taxon>Planctomycetota</taxon>
        <taxon>Planctomycetia</taxon>
        <taxon>Pirellulales</taxon>
        <taxon>Lacipirellulaceae</taxon>
        <taxon>Adhaeretor</taxon>
    </lineage>
</organism>
<evidence type="ECO:0000256" key="1">
    <source>
        <dbReference type="SAM" id="Phobius"/>
    </source>
</evidence>
<keyword evidence="1" id="KW-0472">Membrane</keyword>
<sequence length="77" mass="8060">MNLRGALKFLLITTLGLPVLQTLLVWVAGLLTSIGDETTANVVNQIGRGAGILWLVSITALVVVLAVRSLDDPPPAV</sequence>
<name>A0A517MYT4_9BACT</name>
<dbReference type="EMBL" id="CP036263">
    <property type="protein sequence ID" value="QDT00004.1"/>
    <property type="molecule type" value="Genomic_DNA"/>
</dbReference>
<feature type="transmembrane region" description="Helical" evidence="1">
    <location>
        <begin position="9"/>
        <end position="31"/>
    </location>
</feature>
<keyword evidence="3" id="KW-1185">Reference proteome</keyword>
<dbReference type="AlphaFoldDB" id="A0A517MYT4"/>
<dbReference type="Proteomes" id="UP000319852">
    <property type="component" value="Chromosome"/>
</dbReference>
<dbReference type="KEGG" id="amob:HG15A2_33390"/>
<evidence type="ECO:0000313" key="2">
    <source>
        <dbReference type="EMBL" id="QDT00004.1"/>
    </source>
</evidence>
<keyword evidence="1" id="KW-0812">Transmembrane</keyword>
<proteinExistence type="predicted"/>
<feature type="transmembrane region" description="Helical" evidence="1">
    <location>
        <begin position="51"/>
        <end position="70"/>
    </location>
</feature>
<keyword evidence="1" id="KW-1133">Transmembrane helix</keyword>
<gene>
    <name evidence="2" type="ORF">HG15A2_33390</name>
</gene>